<evidence type="ECO:0000256" key="3">
    <source>
        <dbReference type="ARBA" id="ARBA00011245"/>
    </source>
</evidence>
<keyword evidence="11" id="KW-1133">Transmembrane helix</keyword>
<keyword evidence="5" id="KW-0540">Nuclease</keyword>
<dbReference type="Proteomes" id="UP000694864">
    <property type="component" value="Chromosome 16"/>
</dbReference>
<dbReference type="InterPro" id="IPR008947">
    <property type="entry name" value="PLipase_C/P1_nuclease_dom_sf"/>
</dbReference>
<accession>A0ABM0WGH7</accession>
<reference evidence="13 14" key="3">
    <citation type="submission" date="2025-05" db="UniProtKB">
        <authorList>
            <consortium name="RefSeq"/>
        </authorList>
    </citation>
    <scope>IDENTIFICATION</scope>
    <source>
        <tissue evidence="13 14">Leaf</tissue>
    </source>
</reference>
<reference evidence="12" key="2">
    <citation type="journal article" date="2014" name="Nat. Commun.">
        <title>The emerging biofuel crop Camelina sativa retains a highly undifferentiated hexaploid genome structure.</title>
        <authorList>
            <person name="Kagale S."/>
            <person name="Koh C."/>
            <person name="Nixon J."/>
            <person name="Bollina V."/>
            <person name="Clarke W.E."/>
            <person name="Tuteja R."/>
            <person name="Spillane C."/>
            <person name="Robinson S.J."/>
            <person name="Links M.G."/>
            <person name="Clarke C."/>
            <person name="Higgins E.E."/>
            <person name="Huebert T."/>
            <person name="Sharpe A.G."/>
            <person name="Parkin I.A."/>
        </authorList>
    </citation>
    <scope>NUCLEOTIDE SEQUENCE [LARGE SCALE GENOMIC DNA]</scope>
    <source>
        <strain evidence="12">r\DH55</strain>
    </source>
</reference>
<evidence type="ECO:0000256" key="9">
    <source>
        <dbReference type="ARBA" id="ARBA00023157"/>
    </source>
</evidence>
<keyword evidence="6" id="KW-0479">Metal-binding</keyword>
<dbReference type="InterPro" id="IPR003154">
    <property type="entry name" value="S1/P1nuclease"/>
</dbReference>
<evidence type="ECO:0000256" key="10">
    <source>
        <dbReference type="ARBA" id="ARBA00023180"/>
    </source>
</evidence>
<comment type="subunit">
    <text evidence="3">Monomer.</text>
</comment>
<feature type="transmembrane region" description="Helical" evidence="11">
    <location>
        <begin position="21"/>
        <end position="39"/>
    </location>
</feature>
<evidence type="ECO:0000256" key="1">
    <source>
        <dbReference type="ARBA" id="ARBA00000245"/>
    </source>
</evidence>
<name>A0ABM0WGH7_CAMSA</name>
<evidence type="ECO:0000256" key="2">
    <source>
        <dbReference type="ARBA" id="ARBA00009547"/>
    </source>
</evidence>
<evidence type="ECO:0000256" key="8">
    <source>
        <dbReference type="ARBA" id="ARBA00022801"/>
    </source>
</evidence>
<evidence type="ECO:0000313" key="12">
    <source>
        <dbReference type="Proteomes" id="UP000694864"/>
    </source>
</evidence>
<dbReference type="Pfam" id="PF02265">
    <property type="entry name" value="S1-P1_nuclease"/>
    <property type="match status" value="1"/>
</dbReference>
<protein>
    <recommendedName>
        <fullName evidence="4">Aspergillus nuclease S1</fullName>
        <ecNumber evidence="4">3.1.30.1</ecNumber>
    </recommendedName>
</protein>
<keyword evidence="11" id="KW-0472">Membrane</keyword>
<reference evidence="12" key="1">
    <citation type="journal article" date="1997" name="Nucleic Acids Res.">
        <title>tRNAscan-SE: a program for improved detection of transfer RNA genes in genomic sequence.</title>
        <authorList>
            <person name="Lowe T.M."/>
            <person name="Eddy S.R."/>
        </authorList>
    </citation>
    <scope>NUCLEOTIDE SEQUENCE [LARGE SCALE GENOMIC DNA]</scope>
    <source>
        <strain evidence="12">r\DH55</strain>
    </source>
</reference>
<evidence type="ECO:0000256" key="4">
    <source>
        <dbReference type="ARBA" id="ARBA00012562"/>
    </source>
</evidence>
<gene>
    <name evidence="13 14" type="primary">LOC104750645</name>
</gene>
<evidence type="ECO:0000313" key="13">
    <source>
        <dbReference type="RefSeq" id="XP_010470771.1"/>
    </source>
</evidence>
<sequence>MNTHPSHRKITTHISKNSEMANQRGLHVVMMIITVWLLYGAPNTHGWGKEGHEIICKIAQTRLDETAAKAVKELLPESAKGDLSSLCLWADRVKFRYHWSSPLHYINTPDVCSYQYNSEFSIRPFSYKTTKNIGEKVPKPQFLMDFVFLRSQGDCKDEDGEKGRCVAGAIYNYTTQLLSYNTAASSKSQYNLTEALLFVSHFMGDIHQPLHVGYASDKGGNTIEVHWYRRKANLHHIWDSSIIETAEADLYNSELEGMVDAIKKNITTEWADQVKRWESCTKKTACPDIYASEGIQAACDWAYKGVTEGDTLEGT</sequence>
<evidence type="ECO:0000313" key="14">
    <source>
        <dbReference type="RefSeq" id="XP_010470772.1"/>
    </source>
</evidence>
<keyword evidence="9" id="KW-1015">Disulfide bond</keyword>
<keyword evidence="11" id="KW-0812">Transmembrane</keyword>
<comment type="similarity">
    <text evidence="2">Belongs to the nuclease type I family.</text>
</comment>
<dbReference type="SUPFAM" id="SSF48537">
    <property type="entry name" value="Phospholipase C/P1 nuclease"/>
    <property type="match status" value="1"/>
</dbReference>
<proteinExistence type="inferred from homology"/>
<dbReference type="RefSeq" id="XP_010470772.1">
    <property type="nucleotide sequence ID" value="XM_010472470.2"/>
</dbReference>
<dbReference type="GeneID" id="104750645"/>
<dbReference type="PANTHER" id="PTHR33146">
    <property type="entry name" value="ENDONUCLEASE 4"/>
    <property type="match status" value="1"/>
</dbReference>
<evidence type="ECO:0000256" key="5">
    <source>
        <dbReference type="ARBA" id="ARBA00022722"/>
    </source>
</evidence>
<comment type="catalytic activity">
    <reaction evidence="1">
        <text>Endonucleolytic cleavage to 5'-phosphomononucleotide and 5'-phosphooligonucleotide end-products.</text>
        <dbReference type="EC" id="3.1.30.1"/>
    </reaction>
</comment>
<dbReference type="EC" id="3.1.30.1" evidence="4"/>
<evidence type="ECO:0000256" key="7">
    <source>
        <dbReference type="ARBA" id="ARBA00022759"/>
    </source>
</evidence>
<dbReference type="PANTHER" id="PTHR33146:SF27">
    <property type="entry name" value="ENDONUCLEASE 2"/>
    <property type="match status" value="1"/>
</dbReference>
<keyword evidence="8" id="KW-0378">Hydrolase</keyword>
<dbReference type="RefSeq" id="XP_010470771.1">
    <property type="nucleotide sequence ID" value="XM_010472469.2"/>
</dbReference>
<evidence type="ECO:0000256" key="6">
    <source>
        <dbReference type="ARBA" id="ARBA00022723"/>
    </source>
</evidence>
<keyword evidence="12" id="KW-1185">Reference proteome</keyword>
<dbReference type="Gene3D" id="1.10.575.10">
    <property type="entry name" value="P1 Nuclease"/>
    <property type="match status" value="1"/>
</dbReference>
<organism evidence="12 13">
    <name type="scientific">Camelina sativa</name>
    <name type="common">False flax</name>
    <name type="synonym">Myagrum sativum</name>
    <dbReference type="NCBI Taxonomy" id="90675"/>
    <lineage>
        <taxon>Eukaryota</taxon>
        <taxon>Viridiplantae</taxon>
        <taxon>Streptophyta</taxon>
        <taxon>Embryophyta</taxon>
        <taxon>Tracheophyta</taxon>
        <taxon>Spermatophyta</taxon>
        <taxon>Magnoliopsida</taxon>
        <taxon>eudicotyledons</taxon>
        <taxon>Gunneridae</taxon>
        <taxon>Pentapetalae</taxon>
        <taxon>rosids</taxon>
        <taxon>malvids</taxon>
        <taxon>Brassicales</taxon>
        <taxon>Brassicaceae</taxon>
        <taxon>Camelineae</taxon>
        <taxon>Camelina</taxon>
    </lineage>
</organism>
<keyword evidence="7" id="KW-0255">Endonuclease</keyword>
<evidence type="ECO:0000256" key="11">
    <source>
        <dbReference type="SAM" id="Phobius"/>
    </source>
</evidence>
<dbReference type="CDD" id="cd11010">
    <property type="entry name" value="S1-P1_nuclease"/>
    <property type="match status" value="1"/>
</dbReference>
<keyword evidence="10" id="KW-0325">Glycoprotein</keyword>